<dbReference type="GO" id="GO:0044550">
    <property type="term" value="P:secondary metabolite biosynthetic process"/>
    <property type="evidence" value="ECO:0007669"/>
    <property type="project" value="TreeGrafter"/>
</dbReference>
<dbReference type="InterPro" id="IPR006162">
    <property type="entry name" value="Ppantetheine_attach_site"/>
</dbReference>
<proteinExistence type="inferred from homology"/>
<dbReference type="SUPFAM" id="SSF47336">
    <property type="entry name" value="ACP-like"/>
    <property type="match status" value="1"/>
</dbReference>
<evidence type="ECO:0000256" key="1">
    <source>
        <dbReference type="ARBA" id="ARBA00001957"/>
    </source>
</evidence>
<evidence type="ECO:0000256" key="5">
    <source>
        <dbReference type="SAM" id="MobiDB-lite"/>
    </source>
</evidence>
<dbReference type="GO" id="GO:0016787">
    <property type="term" value="F:hydrolase activity"/>
    <property type="evidence" value="ECO:0007669"/>
    <property type="project" value="UniProtKB-KW"/>
</dbReference>
<dbReference type="RefSeq" id="WP_135342291.1">
    <property type="nucleotide sequence ID" value="NZ_SRID01000516.1"/>
</dbReference>
<dbReference type="SUPFAM" id="SSF52777">
    <property type="entry name" value="CoA-dependent acyltransferases"/>
    <property type="match status" value="2"/>
</dbReference>
<accession>A0A4Z0FZD3</accession>
<dbReference type="GO" id="GO:0005829">
    <property type="term" value="C:cytosol"/>
    <property type="evidence" value="ECO:0007669"/>
    <property type="project" value="TreeGrafter"/>
</dbReference>
<dbReference type="GO" id="GO:0043041">
    <property type="term" value="P:amino acid activation for nonribosomal peptide biosynthetic process"/>
    <property type="evidence" value="ECO:0007669"/>
    <property type="project" value="TreeGrafter"/>
</dbReference>
<keyword evidence="7" id="KW-0378">Hydrolase</keyword>
<dbReference type="PANTHER" id="PTHR45527">
    <property type="entry name" value="NONRIBOSOMAL PEPTIDE SYNTHETASE"/>
    <property type="match status" value="1"/>
</dbReference>
<protein>
    <submittedName>
        <fullName evidence="7">Alpha/beta fold hydrolase</fullName>
    </submittedName>
</protein>
<dbReference type="GO" id="GO:0031177">
    <property type="term" value="F:phosphopantetheine binding"/>
    <property type="evidence" value="ECO:0007669"/>
    <property type="project" value="InterPro"/>
</dbReference>
<gene>
    <name evidence="7" type="ORF">E4099_30195</name>
</gene>
<name>A0A4Z0FZD3_9ACTN</name>
<evidence type="ECO:0000256" key="3">
    <source>
        <dbReference type="ARBA" id="ARBA00022450"/>
    </source>
</evidence>
<dbReference type="Pfam" id="PF00550">
    <property type="entry name" value="PP-binding"/>
    <property type="match status" value="1"/>
</dbReference>
<dbReference type="PROSITE" id="PS50075">
    <property type="entry name" value="CARRIER"/>
    <property type="match status" value="1"/>
</dbReference>
<dbReference type="Gene3D" id="3.30.559.30">
    <property type="entry name" value="Nonribosomal peptide synthetase, condensation domain"/>
    <property type="match status" value="1"/>
</dbReference>
<keyword evidence="8" id="KW-1185">Reference proteome</keyword>
<evidence type="ECO:0000313" key="8">
    <source>
        <dbReference type="Proteomes" id="UP000297948"/>
    </source>
</evidence>
<dbReference type="InterPro" id="IPR020806">
    <property type="entry name" value="PKS_PP-bd"/>
</dbReference>
<dbReference type="GO" id="GO:0008610">
    <property type="term" value="P:lipid biosynthetic process"/>
    <property type="evidence" value="ECO:0007669"/>
    <property type="project" value="UniProtKB-ARBA"/>
</dbReference>
<dbReference type="SMART" id="SM00824">
    <property type="entry name" value="PKS_TE"/>
    <property type="match status" value="1"/>
</dbReference>
<comment type="cofactor">
    <cofactor evidence="1">
        <name>pantetheine 4'-phosphate</name>
        <dbReference type="ChEBI" id="CHEBI:47942"/>
    </cofactor>
</comment>
<evidence type="ECO:0000259" key="6">
    <source>
        <dbReference type="PROSITE" id="PS50075"/>
    </source>
</evidence>
<dbReference type="Gene3D" id="3.30.559.10">
    <property type="entry name" value="Chloramphenicol acetyltransferase-like domain"/>
    <property type="match status" value="1"/>
</dbReference>
<keyword evidence="4" id="KW-0597">Phosphoprotein</keyword>
<dbReference type="InterPro" id="IPR036736">
    <property type="entry name" value="ACP-like_sf"/>
</dbReference>
<dbReference type="InterPro" id="IPR020802">
    <property type="entry name" value="TesA-like"/>
</dbReference>
<dbReference type="InterPro" id="IPR009081">
    <property type="entry name" value="PP-bd_ACP"/>
</dbReference>
<feature type="non-terminal residue" evidence="7">
    <location>
        <position position="1"/>
    </location>
</feature>
<dbReference type="SMART" id="SM00823">
    <property type="entry name" value="PKS_PP"/>
    <property type="match status" value="1"/>
</dbReference>
<evidence type="ECO:0000313" key="7">
    <source>
        <dbReference type="EMBL" id="TGA86980.1"/>
    </source>
</evidence>
<dbReference type="EMBL" id="SRID01000516">
    <property type="protein sequence ID" value="TGA86980.1"/>
    <property type="molecule type" value="Genomic_DNA"/>
</dbReference>
<dbReference type="Pfam" id="PF00975">
    <property type="entry name" value="Thioesterase"/>
    <property type="match status" value="1"/>
</dbReference>
<dbReference type="Proteomes" id="UP000297948">
    <property type="component" value="Unassembled WGS sequence"/>
</dbReference>
<evidence type="ECO:0000256" key="2">
    <source>
        <dbReference type="ARBA" id="ARBA00006432"/>
    </source>
</evidence>
<dbReference type="GO" id="GO:0017000">
    <property type="term" value="P:antibiotic biosynthetic process"/>
    <property type="evidence" value="ECO:0007669"/>
    <property type="project" value="UniProtKB-ARBA"/>
</dbReference>
<dbReference type="CDD" id="cd19540">
    <property type="entry name" value="LCL_NRPS-like"/>
    <property type="match status" value="1"/>
</dbReference>
<comment type="caution">
    <text evidence="7">The sequence shown here is derived from an EMBL/GenBank/DDBJ whole genome shotgun (WGS) entry which is preliminary data.</text>
</comment>
<feature type="region of interest" description="Disordered" evidence="5">
    <location>
        <begin position="132"/>
        <end position="151"/>
    </location>
</feature>
<dbReference type="Pfam" id="PF00668">
    <property type="entry name" value="Condensation"/>
    <property type="match status" value="1"/>
</dbReference>
<organism evidence="7 8">
    <name type="scientific">Streptomyces palmae</name>
    <dbReference type="NCBI Taxonomy" id="1701085"/>
    <lineage>
        <taxon>Bacteria</taxon>
        <taxon>Bacillati</taxon>
        <taxon>Actinomycetota</taxon>
        <taxon>Actinomycetes</taxon>
        <taxon>Kitasatosporales</taxon>
        <taxon>Streptomycetaceae</taxon>
        <taxon>Streptomyces</taxon>
    </lineage>
</organism>
<dbReference type="InterPro" id="IPR001242">
    <property type="entry name" value="Condensation_dom"/>
</dbReference>
<comment type="similarity">
    <text evidence="2">Belongs to the ATP-dependent AMP-binding enzyme family.</text>
</comment>
<feature type="domain" description="Carrier" evidence="6">
    <location>
        <begin position="396"/>
        <end position="471"/>
    </location>
</feature>
<evidence type="ECO:0000256" key="4">
    <source>
        <dbReference type="ARBA" id="ARBA00022553"/>
    </source>
</evidence>
<dbReference type="GO" id="GO:0072330">
    <property type="term" value="P:monocarboxylic acid biosynthetic process"/>
    <property type="evidence" value="ECO:0007669"/>
    <property type="project" value="UniProtKB-ARBA"/>
</dbReference>
<dbReference type="OrthoDB" id="2472181at2"/>
<dbReference type="FunFam" id="1.10.1200.10:FF:000016">
    <property type="entry name" value="Non-ribosomal peptide synthase"/>
    <property type="match status" value="1"/>
</dbReference>
<dbReference type="AlphaFoldDB" id="A0A4Z0FZD3"/>
<dbReference type="PANTHER" id="PTHR45527:SF1">
    <property type="entry name" value="FATTY ACID SYNTHASE"/>
    <property type="match status" value="1"/>
</dbReference>
<keyword evidence="3" id="KW-0596">Phosphopantetheine</keyword>
<dbReference type="Gene3D" id="3.40.50.1820">
    <property type="entry name" value="alpha/beta hydrolase"/>
    <property type="match status" value="1"/>
</dbReference>
<dbReference type="SUPFAM" id="SSF53474">
    <property type="entry name" value="alpha/beta-Hydrolases"/>
    <property type="match status" value="1"/>
</dbReference>
<sequence length="734" mass="79805">THPNDLHTHITTQATQGFDLATQTPLRVTLYHLTTDEAQNQNTDEVTGEFVLLFVLHHIAGDGWSVAPLARDFSEAYAARANGHAPTWTPLPVQYADYTLWQRDVLGSEDDPDSPISAQLTHWKNALADAPDEVALPADRSRPTTSSYRGESVTFSISPELHSSLESLARTTGSSLFMTVQAGLTTLLSRMGAGEDITLGTAIAGRTDEALDPLIGFFVNTLVLRTKLDGNPTTTELIDRIREHDLAAYANQDVPFERLVEVLNPTRSLSRHPLFQVMLVFQNTPEAVIELPGLQGGAYEVPAGAAKFDLSFAFGDAPQGAGLTGAITYSLDLFDRSTIEALAERFLNVLETITAEPHIRLAAIDVPEIEGRPMRLPSQWDETTAEETDAPVVARPSRNPREEVLCGLFAEALGVPSVGVNDNFFHLGGHSLMIVQLLTKVRAAFGVRLPIRTLFEAPTVAELALRLDGDAEDGIFDVVLPMRTGGSGAPLFCVHPVSGLGWSYVGLLREVPAQHPLYVLQARGMSSDEALPTSLEEMAADYVARIREIQPEGPYHLMGWSFGGAVAHAMAVQLQQAGEKVELLAMLDSYPADPELASRALSEEQLLDALLRYAGADPAEIEGGLTAERVVEVLRERGGLFGNFDEETLDRVGKVIHNSMALGRAHTAGRFDGEVLFYRAIKDRPESAPSIELWEPHLTEKPDVRDLPFTHDELTVPEALALIGPGILERLGGN</sequence>
<dbReference type="InterPro" id="IPR001031">
    <property type="entry name" value="Thioesterase"/>
</dbReference>
<dbReference type="InterPro" id="IPR029058">
    <property type="entry name" value="AB_hydrolase_fold"/>
</dbReference>
<dbReference type="PROSITE" id="PS00012">
    <property type="entry name" value="PHOSPHOPANTETHEINE"/>
    <property type="match status" value="1"/>
</dbReference>
<reference evidence="7 8" key="1">
    <citation type="submission" date="2019-03" db="EMBL/GenBank/DDBJ databases">
        <authorList>
            <person name="Gonzalez-Pimentel J.L."/>
        </authorList>
    </citation>
    <scope>NUCLEOTIDE SEQUENCE [LARGE SCALE GENOMIC DNA]</scope>
    <source>
        <strain evidence="7 8">JCM 31289</strain>
    </source>
</reference>
<dbReference type="InterPro" id="IPR023213">
    <property type="entry name" value="CAT-like_dom_sf"/>
</dbReference>